<comment type="caution">
    <text evidence="1">The sequence shown here is derived from an EMBL/GenBank/DDBJ whole genome shotgun (WGS) entry which is preliminary data.</text>
</comment>
<proteinExistence type="predicted"/>
<evidence type="ECO:0008006" key="3">
    <source>
        <dbReference type="Google" id="ProtNLM"/>
    </source>
</evidence>
<evidence type="ECO:0000313" key="1">
    <source>
        <dbReference type="EMBL" id="CCH70792.1"/>
    </source>
</evidence>
<sequence length="30" mass="3194">MALEATTVLSYDERLAEAARSEGLLVLSPS</sequence>
<gene>
    <name evidence="1" type="ORF">BN10_680018</name>
</gene>
<evidence type="ECO:0000313" key="2">
    <source>
        <dbReference type="Proteomes" id="UP000013167"/>
    </source>
</evidence>
<dbReference type="Proteomes" id="UP000013167">
    <property type="component" value="Unassembled WGS sequence"/>
</dbReference>
<reference evidence="1 2" key="1">
    <citation type="journal article" date="2013" name="ISME J.">
        <title>A metabolic model for members of the genus Tetrasphaera involved in enhanced biological phosphorus removal.</title>
        <authorList>
            <person name="Kristiansen R."/>
            <person name="Nguyen H.T.T."/>
            <person name="Saunders A.M."/>
            <person name="Nielsen J.L."/>
            <person name="Wimmer R."/>
            <person name="Le V.Q."/>
            <person name="McIlroy S.J."/>
            <person name="Petrovski S."/>
            <person name="Seviour R.J."/>
            <person name="Calteau A."/>
            <person name="Nielsen K.L."/>
            <person name="Nielsen P.H."/>
        </authorList>
    </citation>
    <scope>NUCLEOTIDE SEQUENCE [LARGE SCALE GENOMIC DNA]</scope>
    <source>
        <strain evidence="1 2">Lp2</strain>
    </source>
</reference>
<accession>N0E1P6</accession>
<name>N0E1P6_9MICO</name>
<dbReference type="STRING" id="1193181.BN10_680018"/>
<keyword evidence="2" id="KW-1185">Reference proteome</keyword>
<organism evidence="1 2">
    <name type="scientific">Phycicoccus elongatus Lp2</name>
    <dbReference type="NCBI Taxonomy" id="1193181"/>
    <lineage>
        <taxon>Bacteria</taxon>
        <taxon>Bacillati</taxon>
        <taxon>Actinomycetota</taxon>
        <taxon>Actinomycetes</taxon>
        <taxon>Micrococcales</taxon>
        <taxon>Intrasporangiaceae</taxon>
        <taxon>Phycicoccus</taxon>
    </lineage>
</organism>
<dbReference type="AlphaFoldDB" id="N0E1P6"/>
<protein>
    <recommendedName>
        <fullName evidence="3">PIN domain-containing protein</fullName>
    </recommendedName>
</protein>
<dbReference type="EMBL" id="CAIZ01000139">
    <property type="protein sequence ID" value="CCH70792.1"/>
    <property type="molecule type" value="Genomic_DNA"/>
</dbReference>
<dbReference type="HOGENOM" id="CLU_3405923_0_0_11"/>